<feature type="binding site" evidence="2">
    <location>
        <begin position="110"/>
        <end position="111"/>
    </location>
    <ligand>
        <name>ATP</name>
        <dbReference type="ChEBI" id="CHEBI:30616"/>
    </ligand>
</feature>
<comment type="similarity">
    <text evidence="2">Belongs to the thiamine-monophosphate kinase family.</text>
</comment>
<feature type="binding site" evidence="2">
    <location>
        <position position="65"/>
    </location>
    <ligand>
        <name>Mg(2+)</name>
        <dbReference type="ChEBI" id="CHEBI:18420"/>
        <label>3</label>
    </ligand>
</feature>
<feature type="binding site" evidence="2">
    <location>
        <position position="249"/>
    </location>
    <ligand>
        <name>substrate</name>
    </ligand>
</feature>
<evidence type="ECO:0000259" key="4">
    <source>
        <dbReference type="Pfam" id="PF02769"/>
    </source>
</evidence>
<dbReference type="EC" id="2.7.4.16" evidence="2"/>
<evidence type="ECO:0000256" key="1">
    <source>
        <dbReference type="ARBA" id="ARBA00022977"/>
    </source>
</evidence>
<comment type="caution">
    <text evidence="5">The sequence shown here is derived from an EMBL/GenBank/DDBJ whole genome shotgun (WGS) entry which is preliminary data.</text>
</comment>
<dbReference type="Pfam" id="PF00586">
    <property type="entry name" value="AIRS"/>
    <property type="match status" value="1"/>
</dbReference>
<evidence type="ECO:0000313" key="5">
    <source>
        <dbReference type="EMBL" id="MEN2786227.1"/>
    </source>
</evidence>
<comment type="function">
    <text evidence="2">Catalyzes the ATP-dependent phosphorylation of thiamine-monophosphate (TMP) to form thiamine-pyrophosphate (TPP), the active form of vitamin B1.</text>
</comment>
<dbReference type="InterPro" id="IPR016188">
    <property type="entry name" value="PurM-like_N"/>
</dbReference>
<dbReference type="InterPro" id="IPR036676">
    <property type="entry name" value="PurM-like_C_sf"/>
</dbReference>
<feature type="binding site" evidence="2">
    <location>
        <position position="199"/>
    </location>
    <ligand>
        <name>ATP</name>
        <dbReference type="ChEBI" id="CHEBI:30616"/>
    </ligand>
</feature>
<dbReference type="RefSeq" id="WP_345864028.1">
    <property type="nucleotide sequence ID" value="NZ_JBDIMF010000002.1"/>
</dbReference>
<keyword evidence="1 2" id="KW-0784">Thiamine biosynthesis</keyword>
<feature type="binding site" evidence="2">
    <location>
        <position position="65"/>
    </location>
    <ligand>
        <name>Mg(2+)</name>
        <dbReference type="ChEBI" id="CHEBI:18420"/>
        <label>4</label>
    </ligand>
</feature>
<name>A0ABU9XRU2_9SPHN</name>
<dbReference type="GO" id="GO:0009030">
    <property type="term" value="F:thiamine-phosphate kinase activity"/>
    <property type="evidence" value="ECO:0007669"/>
    <property type="project" value="UniProtKB-EC"/>
</dbReference>
<feature type="binding site" evidence="2">
    <location>
        <position position="200"/>
    </location>
    <ligand>
        <name>Mg(2+)</name>
        <dbReference type="ChEBI" id="CHEBI:18420"/>
        <label>5</label>
    </ligand>
</feature>
<dbReference type="HAMAP" id="MF_02128">
    <property type="entry name" value="TMP_kinase"/>
    <property type="match status" value="1"/>
</dbReference>
<keyword evidence="2" id="KW-0547">Nucleotide-binding</keyword>
<keyword evidence="2" id="KW-0460">Magnesium</keyword>
<reference evidence="5 6" key="1">
    <citation type="submission" date="2024-05" db="EMBL/GenBank/DDBJ databases">
        <authorList>
            <person name="Liu Q."/>
            <person name="Xin Y.-H."/>
        </authorList>
    </citation>
    <scope>NUCLEOTIDE SEQUENCE [LARGE SCALE GENOMIC DNA]</scope>
    <source>
        <strain evidence="5 6">CGMCC 1.15349</strain>
    </source>
</reference>
<dbReference type="Gene3D" id="3.30.1330.10">
    <property type="entry name" value="PurM-like, N-terminal domain"/>
    <property type="match status" value="1"/>
</dbReference>
<feature type="binding site" evidence="2">
    <location>
        <position position="44"/>
    </location>
    <ligand>
        <name>substrate</name>
    </ligand>
</feature>
<dbReference type="Pfam" id="PF02769">
    <property type="entry name" value="AIRS_C"/>
    <property type="match status" value="1"/>
</dbReference>
<keyword evidence="2 5" id="KW-0418">Kinase</keyword>
<dbReference type="CDD" id="cd02194">
    <property type="entry name" value="ThiL"/>
    <property type="match status" value="1"/>
</dbReference>
<comment type="pathway">
    <text evidence="2">Cofactor biosynthesis; thiamine diphosphate biosynthesis; thiamine diphosphate from thiamine phosphate: step 1/1.</text>
</comment>
<feature type="binding site" evidence="2">
    <location>
        <position position="296"/>
    </location>
    <ligand>
        <name>substrate</name>
    </ligand>
</feature>
<comment type="miscellaneous">
    <text evidence="2">Reaction mechanism of ThiL seems to utilize a direct, inline transfer of the gamma-phosphate of ATP to TMP rather than a phosphorylated enzyme intermediate.</text>
</comment>
<feature type="binding site" evidence="2">
    <location>
        <position position="35"/>
    </location>
    <ligand>
        <name>Mg(2+)</name>
        <dbReference type="ChEBI" id="CHEBI:18420"/>
        <label>4</label>
    </ligand>
</feature>
<feature type="binding site" evidence="2">
    <location>
        <position position="111"/>
    </location>
    <ligand>
        <name>Mg(2+)</name>
        <dbReference type="ChEBI" id="CHEBI:18420"/>
        <label>1</label>
    </ligand>
</feature>
<feature type="binding site" evidence="2">
    <location>
        <position position="25"/>
    </location>
    <ligand>
        <name>Mg(2+)</name>
        <dbReference type="ChEBI" id="CHEBI:18420"/>
        <label>3</label>
    </ligand>
</feature>
<dbReference type="Proteomes" id="UP001404104">
    <property type="component" value="Unassembled WGS sequence"/>
</dbReference>
<feature type="binding site" evidence="2">
    <location>
        <position position="37"/>
    </location>
    <ligand>
        <name>Mg(2+)</name>
        <dbReference type="ChEBI" id="CHEBI:18420"/>
        <label>1</label>
    </ligand>
</feature>
<dbReference type="Gene3D" id="3.90.650.10">
    <property type="entry name" value="PurM-like C-terminal domain"/>
    <property type="match status" value="1"/>
</dbReference>
<evidence type="ECO:0000256" key="2">
    <source>
        <dbReference type="HAMAP-Rule" id="MF_02128"/>
    </source>
</evidence>
<keyword evidence="2 5" id="KW-0808">Transferase</keyword>
<feature type="binding site" evidence="2">
    <location>
        <position position="65"/>
    </location>
    <ligand>
        <name>Mg(2+)</name>
        <dbReference type="ChEBI" id="CHEBI:18420"/>
        <label>2</label>
    </ligand>
</feature>
<dbReference type="PANTHER" id="PTHR30270:SF0">
    <property type="entry name" value="THIAMINE-MONOPHOSPHATE KINASE"/>
    <property type="match status" value="1"/>
</dbReference>
<dbReference type="SUPFAM" id="SSF56042">
    <property type="entry name" value="PurM C-terminal domain-like"/>
    <property type="match status" value="1"/>
</dbReference>
<keyword evidence="2" id="KW-0479">Metal-binding</keyword>
<dbReference type="InterPro" id="IPR006283">
    <property type="entry name" value="ThiL-like"/>
</dbReference>
<evidence type="ECO:0000259" key="3">
    <source>
        <dbReference type="Pfam" id="PF00586"/>
    </source>
</evidence>
<feature type="domain" description="PurM-like C-terminal" evidence="4">
    <location>
        <begin position="141"/>
        <end position="263"/>
    </location>
</feature>
<feature type="binding site" evidence="2">
    <location>
        <position position="137"/>
    </location>
    <ligand>
        <name>ATP</name>
        <dbReference type="ChEBI" id="CHEBI:30616"/>
    </ligand>
</feature>
<proteinExistence type="inferred from homology"/>
<keyword evidence="2" id="KW-0067">ATP-binding</keyword>
<dbReference type="PIRSF" id="PIRSF005303">
    <property type="entry name" value="Thiam_monoph_kin"/>
    <property type="match status" value="1"/>
</dbReference>
<sequence length="300" mass="30733">MTEAEFLAALRQLPLHPGAHSLTDDTATLGRYILTTDTLVEGVHYLAGDRPADVAWKLLAQNLSDLAAKGATPVGVLLNYPLRGADDWDAAFLAGLATALTHFSTPLLGGDTVSLPPHAPRVLTLTAIGADAPAPPRSGARAGDALYVTGTIGDAGAGLAIALGKDGPAELLAAYRRPQPRLAEGQALGPHVHAMMDISDGLLIDAERMAAASDLAVTIDLAAIPLSPAYAAFAGTDRAARLAAATAGDDYQLLFAAPAERALPVPATCVGHFTHGTALTLKHGVQPLPLPGKLGFQHAS</sequence>
<comment type="caution">
    <text evidence="2">Lacks conserved residue(s) required for the propagation of feature annotation.</text>
</comment>
<dbReference type="NCBIfam" id="TIGR01379">
    <property type="entry name" value="thiL"/>
    <property type="match status" value="1"/>
</dbReference>
<comment type="catalytic activity">
    <reaction evidence="2">
        <text>thiamine phosphate + ATP = thiamine diphosphate + ADP</text>
        <dbReference type="Rhea" id="RHEA:15913"/>
        <dbReference type="ChEBI" id="CHEBI:30616"/>
        <dbReference type="ChEBI" id="CHEBI:37575"/>
        <dbReference type="ChEBI" id="CHEBI:58937"/>
        <dbReference type="ChEBI" id="CHEBI:456216"/>
        <dbReference type="EC" id="2.7.4.16"/>
    </reaction>
</comment>
<gene>
    <name evidence="2 5" type="primary">thiL</name>
    <name evidence="5" type="ORF">ABC969_07310</name>
</gene>
<feature type="domain" description="PurM-like N-terminal" evidence="3">
    <location>
        <begin position="25"/>
        <end position="129"/>
    </location>
</feature>
<organism evidence="5 6">
    <name type="scientific">Sphingomonas qilianensis</name>
    <dbReference type="NCBI Taxonomy" id="1736690"/>
    <lineage>
        <taxon>Bacteria</taxon>
        <taxon>Pseudomonadati</taxon>
        <taxon>Pseudomonadota</taxon>
        <taxon>Alphaproteobacteria</taxon>
        <taxon>Sphingomonadales</taxon>
        <taxon>Sphingomonadaceae</taxon>
        <taxon>Sphingomonas</taxon>
    </lineage>
</organism>
<feature type="binding site" evidence="2">
    <location>
        <position position="25"/>
    </location>
    <ligand>
        <name>Mg(2+)</name>
        <dbReference type="ChEBI" id="CHEBI:18420"/>
        <label>4</label>
    </ligand>
</feature>
<feature type="binding site" evidence="2">
    <location>
        <position position="37"/>
    </location>
    <ligand>
        <name>Mg(2+)</name>
        <dbReference type="ChEBI" id="CHEBI:18420"/>
        <label>2</label>
    </ligand>
</feature>
<feature type="binding site" evidence="2">
    <location>
        <position position="197"/>
    </location>
    <ligand>
        <name>Mg(2+)</name>
        <dbReference type="ChEBI" id="CHEBI:18420"/>
        <label>3</label>
    </ligand>
</feature>
<dbReference type="SUPFAM" id="SSF55326">
    <property type="entry name" value="PurM N-terminal domain-like"/>
    <property type="match status" value="1"/>
</dbReference>
<dbReference type="InterPro" id="IPR010918">
    <property type="entry name" value="PurM-like_C_dom"/>
</dbReference>
<dbReference type="PANTHER" id="PTHR30270">
    <property type="entry name" value="THIAMINE-MONOPHOSPHATE KINASE"/>
    <property type="match status" value="1"/>
</dbReference>
<accession>A0ABU9XRU2</accession>
<dbReference type="InterPro" id="IPR036921">
    <property type="entry name" value="PurM-like_N_sf"/>
</dbReference>
<evidence type="ECO:0000313" key="6">
    <source>
        <dbReference type="Proteomes" id="UP001404104"/>
    </source>
</evidence>
<dbReference type="EMBL" id="JBDIMF010000002">
    <property type="protein sequence ID" value="MEN2786227.1"/>
    <property type="molecule type" value="Genomic_DNA"/>
</dbReference>
<feature type="binding site" evidence="2">
    <location>
        <position position="36"/>
    </location>
    <ligand>
        <name>Mg(2+)</name>
        <dbReference type="ChEBI" id="CHEBI:18420"/>
        <label>1</label>
    </ligand>
</feature>
<keyword evidence="6" id="KW-1185">Reference proteome</keyword>
<protein>
    <recommendedName>
        <fullName evidence="2">Thiamine-monophosphate kinase</fullName>
        <shortName evidence="2">TMP kinase</shortName>
        <shortName evidence="2">Thiamine-phosphate kinase</shortName>
        <ecNumber evidence="2">2.7.4.16</ecNumber>
    </recommendedName>
</protein>